<name>A0AAX3ELA3_PAEUR</name>
<proteinExistence type="predicted"/>
<evidence type="ECO:0000313" key="1">
    <source>
        <dbReference type="EMBL" id="UYV98473.1"/>
    </source>
</evidence>
<evidence type="ECO:0000313" key="2">
    <source>
        <dbReference type="Proteomes" id="UP001163293"/>
    </source>
</evidence>
<organism evidence="1 2">
    <name type="scientific">Paenarthrobacter ureafaciens</name>
    <dbReference type="NCBI Taxonomy" id="37931"/>
    <lineage>
        <taxon>Bacteria</taxon>
        <taxon>Bacillati</taxon>
        <taxon>Actinomycetota</taxon>
        <taxon>Actinomycetes</taxon>
        <taxon>Micrococcales</taxon>
        <taxon>Micrococcaceae</taxon>
        <taxon>Paenarthrobacter</taxon>
    </lineage>
</organism>
<reference evidence="1" key="1">
    <citation type="submission" date="2022-07" db="EMBL/GenBank/DDBJ databases">
        <authorList>
            <person name="Wu T."/>
        </authorList>
    </citation>
    <scope>NUCLEOTIDE SEQUENCE</scope>
    <source>
        <strain evidence="1">SD-1</strain>
    </source>
</reference>
<dbReference type="Proteomes" id="UP001163293">
    <property type="component" value="Chromosome"/>
</dbReference>
<dbReference type="RefSeq" id="WP_069695409.1">
    <property type="nucleotide sequence ID" value="NZ_CP101180.1"/>
</dbReference>
<dbReference type="AlphaFoldDB" id="A0AAX3ELA3"/>
<sequence length="114" mass="12460">MGEAVETKGDTSTLADGGAMELVRVPAWEAKFKLNENPDELAHLICCRDLEWRKAACGYEEPDPTIMMEANVICTMCIEAVGGPAALAEGRCPFDDQPCPDDETLKQIIKDRTS</sequence>
<accession>A0AAX3ELA3</accession>
<protein>
    <submittedName>
        <fullName evidence="1">Uncharacterized protein</fullName>
    </submittedName>
</protein>
<gene>
    <name evidence="1" type="ORF">NL394_04385</name>
</gene>
<keyword evidence="2" id="KW-1185">Reference proteome</keyword>
<dbReference type="EMBL" id="CP101185">
    <property type="protein sequence ID" value="UYV98473.1"/>
    <property type="molecule type" value="Genomic_DNA"/>
</dbReference>